<dbReference type="SUPFAM" id="SSF51621">
    <property type="entry name" value="Phosphoenolpyruvate/pyruvate domain"/>
    <property type="match status" value="1"/>
</dbReference>
<dbReference type="Pfam" id="PF13714">
    <property type="entry name" value="PEP_mutase"/>
    <property type="match status" value="1"/>
</dbReference>
<dbReference type="PANTHER" id="PTHR42905:SF5">
    <property type="entry name" value="CARBOXYVINYL-CARBOXYPHOSPHONATE PHOSPHORYLMUTASE, CHLOROPLASTIC"/>
    <property type="match status" value="1"/>
</dbReference>
<dbReference type="Proteomes" id="UP000500857">
    <property type="component" value="Chromosome"/>
</dbReference>
<protein>
    <submittedName>
        <fullName evidence="1">Oxaloacetate decarboxylase</fullName>
    </submittedName>
</protein>
<gene>
    <name evidence="1" type="ORF">HCG48_06750</name>
</gene>
<dbReference type="PANTHER" id="PTHR42905">
    <property type="entry name" value="PHOSPHOENOLPYRUVATE CARBOXYLASE"/>
    <property type="match status" value="1"/>
</dbReference>
<name>A0A6H1TUP7_9CYAN</name>
<dbReference type="EMBL" id="CP051167">
    <property type="protein sequence ID" value="QIZ70312.1"/>
    <property type="molecule type" value="Genomic_DNA"/>
</dbReference>
<dbReference type="CDD" id="cd00377">
    <property type="entry name" value="ICL_PEPM"/>
    <property type="match status" value="1"/>
</dbReference>
<dbReference type="InterPro" id="IPR015813">
    <property type="entry name" value="Pyrv/PenolPyrv_kinase-like_dom"/>
</dbReference>
<reference evidence="1 2" key="1">
    <citation type="submission" date="2020-04" db="EMBL/GenBank/DDBJ databases">
        <authorList>
            <person name="Basu S."/>
            <person name="Maruthanayagam V."/>
            <person name="Chakraborty S."/>
            <person name="Pramanik A."/>
            <person name="Mukherjee J."/>
            <person name="Brink B."/>
        </authorList>
    </citation>
    <scope>NUCLEOTIDE SEQUENCE [LARGE SCALE GENOMIC DNA]</scope>
    <source>
        <strain evidence="1 2">AP17</strain>
    </source>
</reference>
<dbReference type="AlphaFoldDB" id="A0A6H1TUP7"/>
<sequence length="296" mass="32399">MLPGQKLRQLLERPGLFVLPGVYDCISARIAEQAGFEIVFTSGFGISGATLGRPDYGFLTATEMLYAVGRMAEAIDIPLVADLDTGYGNPLNVMRTVGEAVKLGVAGIILEDQQWPKKCGHFSGKRVISSREQVEKIKAAVQARGDSGLAIVGRTDARAPLGLDEAIARGRAYFEAGADIIFIEAPQSAEELKIIARELSDIPLFANAIEGGKTPLLSAEELEALGYKIAVFPLSGLFCATYAIRECFRHLKQHRTTVGYDRAVDFEEFEQFIDIPHYRQLERQFAIAPESESEKS</sequence>
<dbReference type="KEGG" id="oxy:HCG48_06750"/>
<dbReference type="InterPro" id="IPR040442">
    <property type="entry name" value="Pyrv_kinase-like_dom_sf"/>
</dbReference>
<dbReference type="Gene3D" id="3.20.20.60">
    <property type="entry name" value="Phosphoenolpyruvate-binding domains"/>
    <property type="match status" value="1"/>
</dbReference>
<dbReference type="InterPro" id="IPR039556">
    <property type="entry name" value="ICL/PEPM"/>
</dbReference>
<dbReference type="GO" id="GO:0016833">
    <property type="term" value="F:oxo-acid-lyase activity"/>
    <property type="evidence" value="ECO:0007669"/>
    <property type="project" value="UniProtKB-ARBA"/>
</dbReference>
<organism evidence="1 2">
    <name type="scientific">Oxynema aestuarii AP17</name>
    <dbReference type="NCBI Taxonomy" id="2064643"/>
    <lineage>
        <taxon>Bacteria</taxon>
        <taxon>Bacillati</taxon>
        <taxon>Cyanobacteriota</taxon>
        <taxon>Cyanophyceae</taxon>
        <taxon>Oscillatoriophycideae</taxon>
        <taxon>Oscillatoriales</taxon>
        <taxon>Oscillatoriaceae</taxon>
        <taxon>Oxynema</taxon>
        <taxon>Oxynema aestuarii</taxon>
    </lineage>
</organism>
<proteinExistence type="predicted"/>
<keyword evidence="2" id="KW-1185">Reference proteome</keyword>
<evidence type="ECO:0000313" key="2">
    <source>
        <dbReference type="Proteomes" id="UP000500857"/>
    </source>
</evidence>
<evidence type="ECO:0000313" key="1">
    <source>
        <dbReference type="EMBL" id="QIZ70312.1"/>
    </source>
</evidence>
<dbReference type="RefSeq" id="WP_168568467.1">
    <property type="nucleotide sequence ID" value="NZ_CP051167.1"/>
</dbReference>
<accession>A0A6H1TUP7</accession>